<proteinExistence type="predicted"/>
<dbReference type="AlphaFoldDB" id="A0A139ISX4"/>
<reference evidence="1 2" key="1">
    <citation type="submission" date="2015-07" db="EMBL/GenBank/DDBJ databases">
        <title>Comparative genomics of the Sigatoka disease complex on banana suggests a link between parallel evolutionary changes in Pseudocercospora fijiensis and Pseudocercospora eumusae and increased virulence on the banana host.</title>
        <authorList>
            <person name="Chang T.-C."/>
            <person name="Salvucci A."/>
            <person name="Crous P.W."/>
            <person name="Stergiopoulos I."/>
        </authorList>
    </citation>
    <scope>NUCLEOTIDE SEQUENCE [LARGE SCALE GENOMIC DNA]</scope>
    <source>
        <strain evidence="1 2">CBS 116634</strain>
    </source>
</reference>
<evidence type="ECO:0000313" key="1">
    <source>
        <dbReference type="EMBL" id="KXT17805.1"/>
    </source>
</evidence>
<dbReference type="EMBL" id="LFZO01000014">
    <property type="protein sequence ID" value="KXT17805.1"/>
    <property type="molecule type" value="Genomic_DNA"/>
</dbReference>
<organism evidence="1 2">
    <name type="scientific">Pseudocercospora musae</name>
    <dbReference type="NCBI Taxonomy" id="113226"/>
    <lineage>
        <taxon>Eukaryota</taxon>
        <taxon>Fungi</taxon>
        <taxon>Dikarya</taxon>
        <taxon>Ascomycota</taxon>
        <taxon>Pezizomycotina</taxon>
        <taxon>Dothideomycetes</taxon>
        <taxon>Dothideomycetidae</taxon>
        <taxon>Mycosphaerellales</taxon>
        <taxon>Mycosphaerellaceae</taxon>
        <taxon>Pseudocercospora</taxon>
    </lineage>
</organism>
<name>A0A139ISX4_9PEZI</name>
<keyword evidence="2" id="KW-1185">Reference proteome</keyword>
<gene>
    <name evidence="1" type="ORF">AC579_5347</name>
</gene>
<comment type="caution">
    <text evidence="1">The sequence shown here is derived from an EMBL/GenBank/DDBJ whole genome shotgun (WGS) entry which is preliminary data.</text>
</comment>
<sequence>MQSRQAHHPATGEQKIRQKNAFIISLLVTYNADLQFPPTSGVSTKPPSPDSFIILYDPQTKVCTIPMIPYAKLLLIPFQPSLGLTISTDPRQMYNPLHVSAFLVQELHDRFVILMLTDKASSNSVTDCPKHPA</sequence>
<accession>A0A139ISX4</accession>
<evidence type="ECO:0000313" key="2">
    <source>
        <dbReference type="Proteomes" id="UP000073492"/>
    </source>
</evidence>
<dbReference type="Proteomes" id="UP000073492">
    <property type="component" value="Unassembled WGS sequence"/>
</dbReference>
<protein>
    <submittedName>
        <fullName evidence="1">Uncharacterized protein</fullName>
    </submittedName>
</protein>